<reference evidence="1" key="1">
    <citation type="submission" date="2014-11" db="EMBL/GenBank/DDBJ databases">
        <authorList>
            <person name="Amaro Gonzalez C."/>
        </authorList>
    </citation>
    <scope>NUCLEOTIDE SEQUENCE</scope>
</reference>
<reference evidence="1" key="2">
    <citation type="journal article" date="2015" name="Fish Shellfish Immunol.">
        <title>Early steps in the European eel (Anguilla anguilla)-Vibrio vulnificus interaction in the gills: Role of the RtxA13 toxin.</title>
        <authorList>
            <person name="Callol A."/>
            <person name="Pajuelo D."/>
            <person name="Ebbesson L."/>
            <person name="Teles M."/>
            <person name="MacKenzie S."/>
            <person name="Amaro C."/>
        </authorList>
    </citation>
    <scope>NUCLEOTIDE SEQUENCE</scope>
</reference>
<proteinExistence type="predicted"/>
<protein>
    <submittedName>
        <fullName evidence="1">Uncharacterized protein</fullName>
    </submittedName>
</protein>
<dbReference type="EMBL" id="GBXM01077572">
    <property type="protein sequence ID" value="JAH31005.1"/>
    <property type="molecule type" value="Transcribed_RNA"/>
</dbReference>
<name>A0A0E9RRJ3_ANGAN</name>
<evidence type="ECO:0000313" key="1">
    <source>
        <dbReference type="EMBL" id="JAH31005.1"/>
    </source>
</evidence>
<dbReference type="AlphaFoldDB" id="A0A0E9RRJ3"/>
<sequence length="50" mass="5861">MKVTCIFNLSYWFCESTVINCCHGYTQPCVYHTNMFILVNVNAMKVYLNC</sequence>
<accession>A0A0E9RRJ3</accession>
<organism evidence="1">
    <name type="scientific">Anguilla anguilla</name>
    <name type="common">European freshwater eel</name>
    <name type="synonym">Muraena anguilla</name>
    <dbReference type="NCBI Taxonomy" id="7936"/>
    <lineage>
        <taxon>Eukaryota</taxon>
        <taxon>Metazoa</taxon>
        <taxon>Chordata</taxon>
        <taxon>Craniata</taxon>
        <taxon>Vertebrata</taxon>
        <taxon>Euteleostomi</taxon>
        <taxon>Actinopterygii</taxon>
        <taxon>Neopterygii</taxon>
        <taxon>Teleostei</taxon>
        <taxon>Anguilliformes</taxon>
        <taxon>Anguillidae</taxon>
        <taxon>Anguilla</taxon>
    </lineage>
</organism>